<feature type="transmembrane region" description="Helical" evidence="1">
    <location>
        <begin position="41"/>
        <end position="61"/>
    </location>
</feature>
<gene>
    <name evidence="2" type="ORF">C8E87_6060</name>
</gene>
<dbReference type="OrthoDB" id="3636235at2"/>
<evidence type="ECO:0000313" key="3">
    <source>
        <dbReference type="Proteomes" id="UP000294901"/>
    </source>
</evidence>
<accession>A0A4R6JZF2</accession>
<keyword evidence="1" id="KW-0812">Transmembrane</keyword>
<feature type="transmembrane region" description="Helical" evidence="1">
    <location>
        <begin position="12"/>
        <end position="35"/>
    </location>
</feature>
<dbReference type="RefSeq" id="WP_133876207.1">
    <property type="nucleotide sequence ID" value="NZ_BOMD01000059.1"/>
</dbReference>
<name>A0A4R6JZF2_9ACTN</name>
<evidence type="ECO:0000256" key="1">
    <source>
        <dbReference type="SAM" id="Phobius"/>
    </source>
</evidence>
<evidence type="ECO:0000313" key="2">
    <source>
        <dbReference type="EMBL" id="TDO42293.1"/>
    </source>
</evidence>
<protein>
    <recommendedName>
        <fullName evidence="4">Cell wall-active antibiotic response 4TMS protein YvqF</fullName>
    </recommendedName>
</protein>
<comment type="caution">
    <text evidence="2">The sequence shown here is derived from an EMBL/GenBank/DDBJ whole genome shotgun (WGS) entry which is preliminary data.</text>
</comment>
<dbReference type="EMBL" id="SNWR01000001">
    <property type="protein sequence ID" value="TDO42293.1"/>
    <property type="molecule type" value="Genomic_DNA"/>
</dbReference>
<dbReference type="AlphaFoldDB" id="A0A4R6JZF2"/>
<evidence type="ECO:0008006" key="4">
    <source>
        <dbReference type="Google" id="ProtNLM"/>
    </source>
</evidence>
<organism evidence="2 3">
    <name type="scientific">Paractinoplanes brasiliensis</name>
    <dbReference type="NCBI Taxonomy" id="52695"/>
    <lineage>
        <taxon>Bacteria</taxon>
        <taxon>Bacillati</taxon>
        <taxon>Actinomycetota</taxon>
        <taxon>Actinomycetes</taxon>
        <taxon>Micromonosporales</taxon>
        <taxon>Micromonosporaceae</taxon>
        <taxon>Paractinoplanes</taxon>
    </lineage>
</organism>
<keyword evidence="3" id="KW-1185">Reference proteome</keyword>
<keyword evidence="1" id="KW-0472">Membrane</keyword>
<reference evidence="2 3" key="1">
    <citation type="submission" date="2019-03" db="EMBL/GenBank/DDBJ databases">
        <title>Sequencing the genomes of 1000 actinobacteria strains.</title>
        <authorList>
            <person name="Klenk H.-P."/>
        </authorList>
    </citation>
    <scope>NUCLEOTIDE SEQUENCE [LARGE SCALE GENOMIC DNA]</scope>
    <source>
        <strain evidence="2 3">DSM 43805</strain>
    </source>
</reference>
<dbReference type="Proteomes" id="UP000294901">
    <property type="component" value="Unassembled WGS sequence"/>
</dbReference>
<sequence>MAVLLYNMVPRGALLGPVILAAAGLAIVTTTRGWWSSRQLWMFVGFALAVLGAMVATRRAVGTHDLSPIQRLFGFLLSRHVIYDLDAEAPERLDVAAVLCKVVIDLRSAVAPRTGPLEIVASSVGGRIELALPQHWPVVAGRLAASRRVRLDGFVDHADAFDDPRSPEQSQLLQDLEGEWQERAASDDPATSVVVHVAGVGGSVRVRGR</sequence>
<proteinExistence type="predicted"/>
<keyword evidence="1" id="KW-1133">Transmembrane helix</keyword>